<dbReference type="Gene3D" id="3.30.70.1060">
    <property type="entry name" value="Dimeric alpha+beta barrel"/>
    <property type="match status" value="1"/>
</dbReference>
<dbReference type="AlphaFoldDB" id="A0A4Q7YRV7"/>
<keyword evidence="4" id="KW-1185">Reference proteome</keyword>
<evidence type="ECO:0000313" key="4">
    <source>
        <dbReference type="Proteomes" id="UP000292958"/>
    </source>
</evidence>
<protein>
    <recommendedName>
        <fullName evidence="2">YCII-related domain-containing protein</fullName>
    </recommendedName>
</protein>
<dbReference type="InterPro" id="IPR011008">
    <property type="entry name" value="Dimeric_a/b-barrel"/>
</dbReference>
<proteinExistence type="inferred from homology"/>
<sequence>MRFLMLYRPSDAASVEAGVPPTPEMMARMGTLIQKKIEEGKLLSTEGCAATSKGAKVQLSKGKLSVTDGPFSEAKELIAGFALFRVNSKQEAIAEAREFLDVAGDGEVEIRLVHDSDNCIESVKLSHQA</sequence>
<dbReference type="Proteomes" id="UP000292958">
    <property type="component" value="Unassembled WGS sequence"/>
</dbReference>
<organism evidence="3 4">
    <name type="scientific">Edaphobacter modestus</name>
    <dbReference type="NCBI Taxonomy" id="388466"/>
    <lineage>
        <taxon>Bacteria</taxon>
        <taxon>Pseudomonadati</taxon>
        <taxon>Acidobacteriota</taxon>
        <taxon>Terriglobia</taxon>
        <taxon>Terriglobales</taxon>
        <taxon>Acidobacteriaceae</taxon>
        <taxon>Edaphobacter</taxon>
    </lineage>
</organism>
<reference evidence="3 4" key="1">
    <citation type="submission" date="2019-02" db="EMBL/GenBank/DDBJ databases">
        <title>Genomic Encyclopedia of Archaeal and Bacterial Type Strains, Phase II (KMG-II): from individual species to whole genera.</title>
        <authorList>
            <person name="Goeker M."/>
        </authorList>
    </citation>
    <scope>NUCLEOTIDE SEQUENCE [LARGE SCALE GENOMIC DNA]</scope>
    <source>
        <strain evidence="3 4">DSM 18101</strain>
    </source>
</reference>
<evidence type="ECO:0000313" key="3">
    <source>
        <dbReference type="EMBL" id="RZU40248.1"/>
    </source>
</evidence>
<evidence type="ECO:0000259" key="2">
    <source>
        <dbReference type="Pfam" id="PF03795"/>
    </source>
</evidence>
<dbReference type="OrthoDB" id="9807535at2"/>
<dbReference type="PANTHER" id="PTHR35174:SF1">
    <property type="entry name" value="BLL0086 PROTEIN"/>
    <property type="match status" value="1"/>
</dbReference>
<comment type="caution">
    <text evidence="3">The sequence shown here is derived from an EMBL/GenBank/DDBJ whole genome shotgun (WGS) entry which is preliminary data.</text>
</comment>
<evidence type="ECO:0000256" key="1">
    <source>
        <dbReference type="ARBA" id="ARBA00007689"/>
    </source>
</evidence>
<feature type="domain" description="YCII-related" evidence="2">
    <location>
        <begin position="1"/>
        <end position="111"/>
    </location>
</feature>
<accession>A0A4Q7YRV7</accession>
<comment type="similarity">
    <text evidence="1">Belongs to the YciI family.</text>
</comment>
<dbReference type="PANTHER" id="PTHR35174">
    <property type="entry name" value="BLL7171 PROTEIN-RELATED"/>
    <property type="match status" value="1"/>
</dbReference>
<dbReference type="RefSeq" id="WP_130418338.1">
    <property type="nucleotide sequence ID" value="NZ_SHKW01000001.1"/>
</dbReference>
<dbReference type="Pfam" id="PF03795">
    <property type="entry name" value="YCII"/>
    <property type="match status" value="1"/>
</dbReference>
<gene>
    <name evidence="3" type="ORF">BDD14_1693</name>
</gene>
<dbReference type="InterPro" id="IPR005545">
    <property type="entry name" value="YCII"/>
</dbReference>
<name>A0A4Q7YRV7_9BACT</name>
<dbReference type="EMBL" id="SHKW01000001">
    <property type="protein sequence ID" value="RZU40248.1"/>
    <property type="molecule type" value="Genomic_DNA"/>
</dbReference>
<dbReference type="SUPFAM" id="SSF54909">
    <property type="entry name" value="Dimeric alpha+beta barrel"/>
    <property type="match status" value="1"/>
</dbReference>